<comment type="caution">
    <text evidence="4">The sequence shown here is derived from an EMBL/GenBank/DDBJ whole genome shotgun (WGS) entry which is preliminary data.</text>
</comment>
<feature type="domain" description="YchJ-like middle NTF2-like" evidence="3">
    <location>
        <begin position="38"/>
        <end position="132"/>
    </location>
</feature>
<dbReference type="Pfam" id="PF02810">
    <property type="entry name" value="SEC-C"/>
    <property type="match status" value="1"/>
</dbReference>
<evidence type="ECO:0000313" key="5">
    <source>
        <dbReference type="Proteomes" id="UP001336020"/>
    </source>
</evidence>
<protein>
    <recommendedName>
        <fullName evidence="2">UPF0225 protein Q7514_20410</fullName>
    </recommendedName>
</protein>
<dbReference type="Proteomes" id="UP001336020">
    <property type="component" value="Unassembled WGS sequence"/>
</dbReference>
<evidence type="ECO:0000256" key="2">
    <source>
        <dbReference type="HAMAP-Rule" id="MF_00612"/>
    </source>
</evidence>
<name>A0ABU7LEC8_9NOCA</name>
<dbReference type="InterPro" id="IPR023006">
    <property type="entry name" value="YchJ-like"/>
</dbReference>
<dbReference type="InterPro" id="IPR048469">
    <property type="entry name" value="YchJ-like_M"/>
</dbReference>
<dbReference type="PANTHER" id="PTHR33747">
    <property type="entry name" value="UPF0225 PROTEIN SCO1677"/>
    <property type="match status" value="1"/>
</dbReference>
<dbReference type="InterPro" id="IPR004027">
    <property type="entry name" value="SEC_C_motif"/>
</dbReference>
<reference evidence="4 5" key="1">
    <citation type="submission" date="2023-07" db="EMBL/GenBank/DDBJ databases">
        <authorList>
            <person name="Girao M."/>
            <person name="Carvalho M.F."/>
        </authorList>
    </citation>
    <scope>NUCLEOTIDE SEQUENCE [LARGE SCALE GENOMIC DNA]</scope>
    <source>
        <strain evidence="4 5">YIM65754</strain>
    </source>
</reference>
<dbReference type="EMBL" id="JAUTXY010000010">
    <property type="protein sequence ID" value="MEE2059888.1"/>
    <property type="molecule type" value="Genomic_DNA"/>
</dbReference>
<gene>
    <name evidence="4" type="ORF">Q7514_20410</name>
</gene>
<evidence type="ECO:0000256" key="1">
    <source>
        <dbReference type="ARBA" id="ARBA00010839"/>
    </source>
</evidence>
<organism evidence="4 5">
    <name type="scientific">Rhodococcus artemisiae</name>
    <dbReference type="NCBI Taxonomy" id="714159"/>
    <lineage>
        <taxon>Bacteria</taxon>
        <taxon>Bacillati</taxon>
        <taxon>Actinomycetota</taxon>
        <taxon>Actinomycetes</taxon>
        <taxon>Mycobacteriales</taxon>
        <taxon>Nocardiaceae</taxon>
        <taxon>Rhodococcus</taxon>
    </lineage>
</organism>
<dbReference type="Pfam" id="PF17775">
    <property type="entry name" value="YchJ_M-like"/>
    <property type="match status" value="1"/>
</dbReference>
<comment type="similarity">
    <text evidence="1 2">Belongs to the UPF0225 family.</text>
</comment>
<sequence length="136" mass="15090">MTRHRYQTPTADTPCPCGRGIQLADCCGRFLEGGLASTPEELMRSRYTAFVLGDTDYLLRTWHPSARPASLELDPGTGWTGLEILQATGGRFLQTEGTVEFRAHYVEGGRADVMHEHSRFVREGGAWLYLDAAGDR</sequence>
<evidence type="ECO:0000259" key="3">
    <source>
        <dbReference type="Pfam" id="PF17775"/>
    </source>
</evidence>
<dbReference type="Gene3D" id="3.10.450.50">
    <property type="match status" value="1"/>
</dbReference>
<proteinExistence type="inferred from homology"/>
<accession>A0ABU7LEC8</accession>
<dbReference type="RefSeq" id="WP_330135091.1">
    <property type="nucleotide sequence ID" value="NZ_JAUTXY010000010.1"/>
</dbReference>
<evidence type="ECO:0000313" key="4">
    <source>
        <dbReference type="EMBL" id="MEE2059888.1"/>
    </source>
</evidence>
<keyword evidence="5" id="KW-1185">Reference proteome</keyword>
<dbReference type="SUPFAM" id="SSF54427">
    <property type="entry name" value="NTF2-like"/>
    <property type="match status" value="1"/>
</dbReference>
<dbReference type="HAMAP" id="MF_00612">
    <property type="entry name" value="UPF0225"/>
    <property type="match status" value="1"/>
</dbReference>
<dbReference type="PANTHER" id="PTHR33747:SF1">
    <property type="entry name" value="ADENYLATE CYCLASE-ASSOCIATED CAP C-TERMINAL DOMAIN-CONTAINING PROTEIN"/>
    <property type="match status" value="1"/>
</dbReference>
<dbReference type="InterPro" id="IPR032710">
    <property type="entry name" value="NTF2-like_dom_sf"/>
</dbReference>